<dbReference type="SUPFAM" id="SSF56529">
    <property type="entry name" value="FAH"/>
    <property type="match status" value="1"/>
</dbReference>
<protein>
    <submittedName>
        <fullName evidence="1">2-keto-4-pentenoate hydratase</fullName>
    </submittedName>
</protein>
<dbReference type="PANTHER" id="PTHR30143:SF0">
    <property type="entry name" value="2-KETO-4-PENTENOATE HYDRATASE"/>
    <property type="match status" value="1"/>
</dbReference>
<name>A0A9Y2P8Y6_9RHOB</name>
<accession>A0A9Y2P8Y6</accession>
<evidence type="ECO:0000313" key="1">
    <source>
        <dbReference type="EMBL" id="WIY27405.1"/>
    </source>
</evidence>
<dbReference type="AlphaFoldDB" id="A0A9Y2P8Y6"/>
<dbReference type="KEGG" id="ppso:QPJ95_11105"/>
<dbReference type="GO" id="GO:0008684">
    <property type="term" value="F:2-oxopent-4-enoate hydratase activity"/>
    <property type="evidence" value="ECO:0007669"/>
    <property type="project" value="TreeGrafter"/>
</dbReference>
<dbReference type="EMBL" id="CP127247">
    <property type="protein sequence ID" value="WIY27405.1"/>
    <property type="molecule type" value="Genomic_DNA"/>
</dbReference>
<dbReference type="Gene3D" id="3.90.850.10">
    <property type="entry name" value="Fumarylacetoacetase-like, C-terminal domain"/>
    <property type="match status" value="1"/>
</dbReference>
<organism evidence="1 2">
    <name type="scientific">Parasedimentitalea psychrophila</name>
    <dbReference type="NCBI Taxonomy" id="2997337"/>
    <lineage>
        <taxon>Bacteria</taxon>
        <taxon>Pseudomonadati</taxon>
        <taxon>Pseudomonadota</taxon>
        <taxon>Alphaproteobacteria</taxon>
        <taxon>Rhodobacterales</taxon>
        <taxon>Paracoccaceae</taxon>
        <taxon>Parasedimentitalea</taxon>
    </lineage>
</organism>
<proteinExistence type="predicted"/>
<dbReference type="Proteomes" id="UP001238334">
    <property type="component" value="Chromosome"/>
</dbReference>
<dbReference type="PANTHER" id="PTHR30143">
    <property type="entry name" value="ACID HYDRATASE"/>
    <property type="match status" value="1"/>
</dbReference>
<dbReference type="InterPro" id="IPR036663">
    <property type="entry name" value="Fumarylacetoacetase_C_sf"/>
</dbReference>
<gene>
    <name evidence="1" type="ORF">QPJ95_11105</name>
</gene>
<dbReference type="InterPro" id="IPR050772">
    <property type="entry name" value="Hydratase-Decarb/MhpD_sf"/>
</dbReference>
<evidence type="ECO:0000313" key="2">
    <source>
        <dbReference type="Proteomes" id="UP001238334"/>
    </source>
</evidence>
<dbReference type="GO" id="GO:0005737">
    <property type="term" value="C:cytoplasm"/>
    <property type="evidence" value="ECO:0007669"/>
    <property type="project" value="TreeGrafter"/>
</dbReference>
<sequence>MQMRNSEFNRADALAEELDHGRAGGVKPGPEFERDGQVTWEEAYQVQSILVKKYAPVAGFKVARKPGQPNIMAPIYSRDTYSSPVAVQTPPDELIGIELEIGFKVLSPLPAPNTENYLENLRACVAMVPVIEIVLTRLSDDPDCSPQLRLADNQLNGGLVVGQELRDWAAFDQPEVDAYLSFGDEVVLDGMASVPAGNAFESFRALAEMVGDHCGGLKPGHVVITGSLNGLPYIERGTPVRGEIRGLGEIAIDFPL</sequence>
<dbReference type="RefSeq" id="WP_270919407.1">
    <property type="nucleotide sequence ID" value="NZ_CP127247.1"/>
</dbReference>
<reference evidence="1 2" key="1">
    <citation type="submission" date="2023-06" db="EMBL/GenBank/DDBJ databases">
        <title>Parasedimentitalea psychrophila sp. nov., a psychrophilic bacterium isolated from deep-sea sediment.</title>
        <authorList>
            <person name="Li A."/>
        </authorList>
    </citation>
    <scope>NUCLEOTIDE SEQUENCE [LARGE SCALE GENOMIC DNA]</scope>
    <source>
        <strain evidence="1 2">QS115</strain>
    </source>
</reference>
<keyword evidence="2" id="KW-1185">Reference proteome</keyword>